<feature type="compositionally biased region" description="Low complexity" evidence="2">
    <location>
        <begin position="509"/>
        <end position="527"/>
    </location>
</feature>
<evidence type="ECO:0000259" key="3">
    <source>
        <dbReference type="Pfam" id="PF03816"/>
    </source>
</evidence>
<organism evidence="4 5">
    <name type="scientific">Candidatus Neomicrothrix parvicella RN1</name>
    <dbReference type="NCBI Taxonomy" id="1229780"/>
    <lineage>
        <taxon>Bacteria</taxon>
        <taxon>Bacillati</taxon>
        <taxon>Actinomycetota</taxon>
        <taxon>Acidimicrobiia</taxon>
        <taxon>Acidimicrobiales</taxon>
        <taxon>Microthrixaceae</taxon>
        <taxon>Candidatus Neomicrothrix</taxon>
    </lineage>
</organism>
<comment type="similarity">
    <text evidence="1">Belongs to the LytR/CpsA/Psr (LCP) family.</text>
</comment>
<evidence type="ECO:0000313" key="5">
    <source>
        <dbReference type="Proteomes" id="UP000018291"/>
    </source>
</evidence>
<feature type="domain" description="Cell envelope-related transcriptional attenuator" evidence="3">
    <location>
        <begin position="98"/>
        <end position="254"/>
    </location>
</feature>
<dbReference type="PROSITE" id="PS51257">
    <property type="entry name" value="PROKAR_LIPOPROTEIN"/>
    <property type="match status" value="1"/>
</dbReference>
<dbReference type="InterPro" id="IPR004474">
    <property type="entry name" value="LytR_CpsA_psr"/>
</dbReference>
<evidence type="ECO:0000313" key="4">
    <source>
        <dbReference type="EMBL" id="CCM61944.1"/>
    </source>
</evidence>
<name>R4YVI7_9ACTN</name>
<feature type="region of interest" description="Disordered" evidence="2">
    <location>
        <begin position="452"/>
        <end position="560"/>
    </location>
</feature>
<feature type="compositionally biased region" description="Polar residues" evidence="2">
    <location>
        <begin position="456"/>
        <end position="465"/>
    </location>
</feature>
<gene>
    <name evidence="4" type="ORF">BN381_10175</name>
</gene>
<dbReference type="PANTHER" id="PTHR33392:SF6">
    <property type="entry name" value="POLYISOPRENYL-TEICHOIC ACID--PEPTIDOGLYCAN TEICHOIC ACID TRANSFERASE TAGU"/>
    <property type="match status" value="1"/>
</dbReference>
<dbReference type="HOGENOM" id="CLU_486349_0_0_11"/>
<keyword evidence="5" id="KW-1185">Reference proteome</keyword>
<dbReference type="Pfam" id="PF03816">
    <property type="entry name" value="LytR_cpsA_psr"/>
    <property type="match status" value="1"/>
</dbReference>
<dbReference type="STRING" id="1229780.BN381_10175"/>
<dbReference type="AlphaFoldDB" id="R4YVI7"/>
<evidence type="ECO:0000256" key="2">
    <source>
        <dbReference type="SAM" id="MobiDB-lite"/>
    </source>
</evidence>
<proteinExistence type="inferred from homology"/>
<comment type="caution">
    <text evidence="4">The sequence shown here is derived from an EMBL/GenBank/DDBJ whole genome shotgun (WGS) entry which is preliminary data.</text>
</comment>
<feature type="compositionally biased region" description="Low complexity" evidence="2">
    <location>
        <begin position="470"/>
        <end position="485"/>
    </location>
</feature>
<accession>R4YVI7</accession>
<sequence length="560" mass="59729">MPRIPWKSHKRHRSLSQLALIGFNALLAVACLAAAAGLFYTRVLVQRIDTVSVSQATRGETRDAKDPINYLIIGTDSAATLDKSDPINAGREDYGELADVIMVLRVDPGTGQAWLLSIPRDTLVPISPSGRESKINSALNGPGGASDLIQTIKRNFGLSVDHYVQIDFRAFKQIVEVLGGIPAYFTNPVRDANTGLMVKETGCQVLGRDQALAYARARHLEFQEPDGTWQTDPRGDLGRIPRQQQFAKVLIHKALGNGIRNPGKALGVANSVIDVVKIDQQLSVQQLVDVGAQFRTFSSDQLKTYPLPSYDYNVGAAYQKVDWDEARKYLRVFQGLETGKPTVPRDVIVDVIGDTEDNAGPVTAALGKLEFDASTIVDNTSRDVPLVSYGPLGATGAMLIARSIEGPIELRFNEQMEGQRVQVELGDLRPTVSAELRPEDQLDANVRNELVERGATTESGDNPPSTIGDPNATAPAAAEGAPADTTVDEGAPTTDEAGAPTAGAEPDDGTATTEATDTGGEGATTTTQFGEASPPEPGLVGSESNAFIPIDYEKSLGCPG</sequence>
<dbReference type="NCBIfam" id="TIGR00350">
    <property type="entry name" value="lytR_cpsA_psr"/>
    <property type="match status" value="1"/>
</dbReference>
<dbReference type="InterPro" id="IPR050922">
    <property type="entry name" value="LytR/CpsA/Psr_CW_biosynth"/>
</dbReference>
<dbReference type="Proteomes" id="UP000018291">
    <property type="component" value="Unassembled WGS sequence"/>
</dbReference>
<reference evidence="4 5" key="1">
    <citation type="journal article" date="2013" name="ISME J.">
        <title>Metabolic model for the filamentous 'Candidatus Microthrix parvicella' based on genomic and metagenomic analyses.</title>
        <authorList>
            <person name="Jon McIlroy S."/>
            <person name="Kristiansen R."/>
            <person name="Albertsen M."/>
            <person name="Michael Karst S."/>
            <person name="Rossetti S."/>
            <person name="Lund Nielsen J."/>
            <person name="Tandoi V."/>
            <person name="James Seviour R."/>
            <person name="Nielsen P.H."/>
        </authorList>
    </citation>
    <scope>NUCLEOTIDE SEQUENCE [LARGE SCALE GENOMIC DNA]</scope>
    <source>
        <strain evidence="4 5">RN1</strain>
    </source>
</reference>
<dbReference type="eggNOG" id="COG1316">
    <property type="taxonomic scope" value="Bacteria"/>
</dbReference>
<dbReference type="PANTHER" id="PTHR33392">
    <property type="entry name" value="POLYISOPRENYL-TEICHOIC ACID--PEPTIDOGLYCAN TEICHOIC ACID TRANSFERASE TAGU"/>
    <property type="match status" value="1"/>
</dbReference>
<protein>
    <recommendedName>
        <fullName evidence="3">Cell envelope-related transcriptional attenuator domain-containing protein</fullName>
    </recommendedName>
</protein>
<dbReference type="EMBL" id="CANL01000001">
    <property type="protein sequence ID" value="CCM61944.1"/>
    <property type="molecule type" value="Genomic_DNA"/>
</dbReference>
<evidence type="ECO:0000256" key="1">
    <source>
        <dbReference type="ARBA" id="ARBA00006068"/>
    </source>
</evidence>
<dbReference type="Gene3D" id="3.40.630.190">
    <property type="entry name" value="LCP protein"/>
    <property type="match status" value="1"/>
</dbReference>